<dbReference type="InterPro" id="IPR035669">
    <property type="entry name" value="SGNH_plant_lipase-like"/>
</dbReference>
<evidence type="ECO:0000256" key="7">
    <source>
        <dbReference type="ARBA" id="ARBA00023098"/>
    </source>
</evidence>
<dbReference type="InParanoid" id="A0A2P5D791"/>
<comment type="subcellular location">
    <subcellularLocation>
        <location evidence="1">Secreted</location>
    </subcellularLocation>
</comment>
<sequence>MDRSDMKKIWLVVIALCVVSNTHQLCYCANAKPQLPCFFIFGDSLSDGGNNNKLSTLAKVNYPPYGIDYPNGPTGRFCNGRTTVDILAEYLGFNNSIPAFASSKGFKIREGVNYASGSAGILKRTGRHMGDNISLRKQLKYHRMILTRLADKFGSKKAAIRHLNKCLYWVGIGSNDYINNYFSPQFYSTSSQYNPEQFATLLIEQYRHHIMRLYKYGATKVALVGLGRIGCTPNSLALYKMNGSHCVDHMNNAVQYFNVKLLTLVDQLNTNLTNAKFIYINTYGMGGGDPTAVGFKVWDVGCCPVNNVGQCVPSEKPCENRRDYVFWDSFHPTEAINMITASRIYSAYDLSDSYPMDVNKLVQLSLDEAIY</sequence>
<dbReference type="GO" id="GO:0016298">
    <property type="term" value="F:lipase activity"/>
    <property type="evidence" value="ECO:0007669"/>
    <property type="project" value="InterPro"/>
</dbReference>
<evidence type="ECO:0000256" key="3">
    <source>
        <dbReference type="ARBA" id="ARBA00022525"/>
    </source>
</evidence>
<evidence type="ECO:0000313" key="10">
    <source>
        <dbReference type="Proteomes" id="UP000237000"/>
    </source>
</evidence>
<dbReference type="Pfam" id="PF00657">
    <property type="entry name" value="Lipase_GDSL"/>
    <property type="match status" value="1"/>
</dbReference>
<organism evidence="9 10">
    <name type="scientific">Trema orientale</name>
    <name type="common">Charcoal tree</name>
    <name type="synonym">Celtis orientalis</name>
    <dbReference type="NCBI Taxonomy" id="63057"/>
    <lineage>
        <taxon>Eukaryota</taxon>
        <taxon>Viridiplantae</taxon>
        <taxon>Streptophyta</taxon>
        <taxon>Embryophyta</taxon>
        <taxon>Tracheophyta</taxon>
        <taxon>Spermatophyta</taxon>
        <taxon>Magnoliopsida</taxon>
        <taxon>eudicotyledons</taxon>
        <taxon>Gunneridae</taxon>
        <taxon>Pentapetalae</taxon>
        <taxon>rosids</taxon>
        <taxon>fabids</taxon>
        <taxon>Rosales</taxon>
        <taxon>Cannabaceae</taxon>
        <taxon>Trema</taxon>
    </lineage>
</organism>
<evidence type="ECO:0000256" key="5">
    <source>
        <dbReference type="ARBA" id="ARBA00022801"/>
    </source>
</evidence>
<dbReference type="GO" id="GO:0005576">
    <property type="term" value="C:extracellular region"/>
    <property type="evidence" value="ECO:0007669"/>
    <property type="project" value="UniProtKB-SubCell"/>
</dbReference>
<gene>
    <name evidence="9" type="ORF">TorRG33x02_259870</name>
</gene>
<dbReference type="AlphaFoldDB" id="A0A2P5D791"/>
<evidence type="ECO:0000256" key="1">
    <source>
        <dbReference type="ARBA" id="ARBA00004613"/>
    </source>
</evidence>
<evidence type="ECO:0000256" key="2">
    <source>
        <dbReference type="ARBA" id="ARBA00008668"/>
    </source>
</evidence>
<feature type="signal peptide" evidence="8">
    <location>
        <begin position="1"/>
        <end position="24"/>
    </location>
</feature>
<dbReference type="InterPro" id="IPR008265">
    <property type="entry name" value="Lipase_GDSL_AS"/>
</dbReference>
<comment type="similarity">
    <text evidence="2">Belongs to the 'GDSL' lipolytic enzyme family.</text>
</comment>
<dbReference type="PROSITE" id="PS01098">
    <property type="entry name" value="LIPASE_GDSL_SER"/>
    <property type="match status" value="1"/>
</dbReference>
<dbReference type="InterPro" id="IPR051238">
    <property type="entry name" value="GDSL_esterase/lipase"/>
</dbReference>
<dbReference type="CDD" id="cd01837">
    <property type="entry name" value="SGNH_plant_lipase_like"/>
    <property type="match status" value="1"/>
</dbReference>
<keyword evidence="7" id="KW-0443">Lipid metabolism</keyword>
<keyword evidence="6" id="KW-0442">Lipid degradation</keyword>
<dbReference type="Gene3D" id="3.40.50.1110">
    <property type="entry name" value="SGNH hydrolase"/>
    <property type="match status" value="1"/>
</dbReference>
<dbReference type="Proteomes" id="UP000237000">
    <property type="component" value="Unassembled WGS sequence"/>
</dbReference>
<protein>
    <submittedName>
        <fullName evidence="9">Lipase</fullName>
    </submittedName>
</protein>
<accession>A0A2P5D791</accession>
<keyword evidence="10" id="KW-1185">Reference proteome</keyword>
<dbReference type="GO" id="GO:0016042">
    <property type="term" value="P:lipid catabolic process"/>
    <property type="evidence" value="ECO:0007669"/>
    <property type="project" value="UniProtKB-KW"/>
</dbReference>
<comment type="caution">
    <text evidence="9">The sequence shown here is derived from an EMBL/GenBank/DDBJ whole genome shotgun (WGS) entry which is preliminary data.</text>
</comment>
<feature type="chain" id="PRO_5015176380" evidence="8">
    <location>
        <begin position="25"/>
        <end position="371"/>
    </location>
</feature>
<dbReference type="STRING" id="63057.A0A2P5D791"/>
<dbReference type="PANTHER" id="PTHR45650">
    <property type="entry name" value="GDSL-LIKE LIPASE/ACYLHYDROLASE-RELATED"/>
    <property type="match status" value="1"/>
</dbReference>
<dbReference type="SUPFAM" id="SSF52266">
    <property type="entry name" value="SGNH hydrolase"/>
    <property type="match status" value="1"/>
</dbReference>
<name>A0A2P5D791_TREOI</name>
<dbReference type="PANTHER" id="PTHR45650:SF75">
    <property type="entry name" value="GDSL-LIKE LIPASE_ACYLHYDROLASE"/>
    <property type="match status" value="1"/>
</dbReference>
<evidence type="ECO:0000256" key="8">
    <source>
        <dbReference type="SAM" id="SignalP"/>
    </source>
</evidence>
<dbReference type="InterPro" id="IPR036514">
    <property type="entry name" value="SGNH_hydro_sf"/>
</dbReference>
<dbReference type="EMBL" id="JXTC01000290">
    <property type="protein sequence ID" value="PON69160.1"/>
    <property type="molecule type" value="Genomic_DNA"/>
</dbReference>
<keyword evidence="4 8" id="KW-0732">Signal</keyword>
<keyword evidence="3" id="KW-0964">Secreted</keyword>
<evidence type="ECO:0000256" key="6">
    <source>
        <dbReference type="ARBA" id="ARBA00022963"/>
    </source>
</evidence>
<evidence type="ECO:0000256" key="4">
    <source>
        <dbReference type="ARBA" id="ARBA00022729"/>
    </source>
</evidence>
<reference evidence="10" key="1">
    <citation type="submission" date="2016-06" db="EMBL/GenBank/DDBJ databases">
        <title>Parallel loss of symbiosis genes in relatives of nitrogen-fixing non-legume Parasponia.</title>
        <authorList>
            <person name="Van Velzen R."/>
            <person name="Holmer R."/>
            <person name="Bu F."/>
            <person name="Rutten L."/>
            <person name="Van Zeijl A."/>
            <person name="Liu W."/>
            <person name="Santuari L."/>
            <person name="Cao Q."/>
            <person name="Sharma T."/>
            <person name="Shen D."/>
            <person name="Roswanjaya Y."/>
            <person name="Wardhani T."/>
            <person name="Kalhor M.S."/>
            <person name="Jansen J."/>
            <person name="Van den Hoogen J."/>
            <person name="Gungor B."/>
            <person name="Hartog M."/>
            <person name="Hontelez J."/>
            <person name="Verver J."/>
            <person name="Yang W.-C."/>
            <person name="Schijlen E."/>
            <person name="Repin R."/>
            <person name="Schilthuizen M."/>
            <person name="Schranz E."/>
            <person name="Heidstra R."/>
            <person name="Miyata K."/>
            <person name="Fedorova E."/>
            <person name="Kohlen W."/>
            <person name="Bisseling T."/>
            <person name="Smit S."/>
            <person name="Geurts R."/>
        </authorList>
    </citation>
    <scope>NUCLEOTIDE SEQUENCE [LARGE SCALE GENOMIC DNA]</scope>
    <source>
        <strain evidence="10">cv. RG33-2</strain>
    </source>
</reference>
<evidence type="ECO:0000313" key="9">
    <source>
        <dbReference type="EMBL" id="PON69160.1"/>
    </source>
</evidence>
<dbReference type="OrthoDB" id="1683520at2759"/>
<proteinExistence type="inferred from homology"/>
<dbReference type="InterPro" id="IPR001087">
    <property type="entry name" value="GDSL"/>
</dbReference>
<keyword evidence="5" id="KW-0378">Hydrolase</keyword>